<organism evidence="2">
    <name type="scientific">Myoviridae sp. ctCXW4</name>
    <dbReference type="NCBI Taxonomy" id="2827669"/>
    <lineage>
        <taxon>Viruses</taxon>
        <taxon>Duplodnaviria</taxon>
        <taxon>Heunggongvirae</taxon>
        <taxon>Uroviricota</taxon>
        <taxon>Caudoviricetes</taxon>
    </lineage>
</organism>
<feature type="transmembrane region" description="Helical" evidence="1">
    <location>
        <begin position="12"/>
        <end position="29"/>
    </location>
</feature>
<keyword evidence="1" id="KW-0472">Membrane</keyword>
<evidence type="ECO:0000313" key="2">
    <source>
        <dbReference type="EMBL" id="DAF65230.1"/>
    </source>
</evidence>
<reference evidence="2" key="1">
    <citation type="journal article" date="2021" name="Proc. Natl. Acad. Sci. U.S.A.">
        <title>A Catalog of Tens of Thousands of Viruses from Human Metagenomes Reveals Hidden Associations with Chronic Diseases.</title>
        <authorList>
            <person name="Tisza M.J."/>
            <person name="Buck C.B."/>
        </authorList>
    </citation>
    <scope>NUCLEOTIDE SEQUENCE</scope>
    <source>
        <strain evidence="2">CtCXW4</strain>
    </source>
</reference>
<sequence>MEITKREGLASVSIVAVMLLIGFLISGKIQNSIMDNNERYNKAVKIENEELFRYGMDTNVGNAFVYGDLEAVDTVTFPEIGGEYIFCEKVEERYERHEEEVTKTDSDGNEYTETEVYYEWETENEESLHAKEIEFCGSIFPYGKIDLPHSKHIKTIPGDKVYSWKSGESVKVRFVYYGVSTKYKGSIFANLKDGTIPDGTSFYKDYTLEDIVKRFETHGTVFLILFWIFWIGLIGAVVYGFYYFDNEWLE</sequence>
<keyword evidence="1" id="KW-1133">Transmembrane helix</keyword>
<proteinExistence type="predicted"/>
<name>A0A8S5TQ10_9CAUD</name>
<dbReference type="EMBL" id="BK032876">
    <property type="protein sequence ID" value="DAF65230.1"/>
    <property type="molecule type" value="Genomic_DNA"/>
</dbReference>
<keyword evidence="1" id="KW-0812">Transmembrane</keyword>
<protein>
    <submittedName>
        <fullName evidence="2">Solute carrier family 3 member 2 N-terminus</fullName>
    </submittedName>
</protein>
<evidence type="ECO:0000256" key="1">
    <source>
        <dbReference type="SAM" id="Phobius"/>
    </source>
</evidence>
<accession>A0A8S5TQ10</accession>
<feature type="transmembrane region" description="Helical" evidence="1">
    <location>
        <begin position="221"/>
        <end position="244"/>
    </location>
</feature>